<accession>A0A833RNS3</accession>
<reference evidence="8" key="1">
    <citation type="submission" date="2020-01" db="EMBL/GenBank/DDBJ databases">
        <title>Genome sequence of Kobresia littledalei, the first chromosome-level genome in the family Cyperaceae.</title>
        <authorList>
            <person name="Qu G."/>
        </authorList>
    </citation>
    <scope>NUCLEOTIDE SEQUENCE</scope>
    <source>
        <strain evidence="8">C.B.Clarke</strain>
        <tissue evidence="8">Leaf</tissue>
    </source>
</reference>
<evidence type="ECO:0000259" key="7">
    <source>
        <dbReference type="PROSITE" id="PS50066"/>
    </source>
</evidence>
<dbReference type="Gene3D" id="3.40.1810.10">
    <property type="entry name" value="Transcription factor, MADS-box"/>
    <property type="match status" value="1"/>
</dbReference>
<gene>
    <name evidence="8" type="ORF">FCM35_KLT18226</name>
</gene>
<comment type="subcellular location">
    <subcellularLocation>
        <location evidence="1">Nucleus</location>
    </subcellularLocation>
</comment>
<dbReference type="InterPro" id="IPR050142">
    <property type="entry name" value="MADS-box/MEF2_TF"/>
</dbReference>
<feature type="domain" description="MADS-box" evidence="7">
    <location>
        <begin position="8"/>
        <end position="58"/>
    </location>
</feature>
<name>A0A833RNS3_9POAL</name>
<keyword evidence="6" id="KW-0175">Coiled coil</keyword>
<evidence type="ECO:0000256" key="6">
    <source>
        <dbReference type="SAM" id="Coils"/>
    </source>
</evidence>
<keyword evidence="3" id="KW-0238">DNA-binding</keyword>
<evidence type="ECO:0000256" key="3">
    <source>
        <dbReference type="ARBA" id="ARBA00023125"/>
    </source>
</evidence>
<protein>
    <submittedName>
        <fullName evidence="8">MADS-box transcription factor 22</fullName>
    </submittedName>
</protein>
<evidence type="ECO:0000256" key="4">
    <source>
        <dbReference type="ARBA" id="ARBA00023163"/>
    </source>
</evidence>
<keyword evidence="9" id="KW-1185">Reference proteome</keyword>
<dbReference type="PRINTS" id="PR00404">
    <property type="entry name" value="MADSDOMAIN"/>
</dbReference>
<evidence type="ECO:0000313" key="9">
    <source>
        <dbReference type="Proteomes" id="UP000623129"/>
    </source>
</evidence>
<comment type="caution">
    <text evidence="8">The sequence shown here is derived from an EMBL/GenBank/DDBJ whole genome shotgun (WGS) entry which is preliminary data.</text>
</comment>
<dbReference type="GO" id="GO:0003677">
    <property type="term" value="F:DNA binding"/>
    <property type="evidence" value="ECO:0007669"/>
    <property type="project" value="UniProtKB-KW"/>
</dbReference>
<evidence type="ECO:0000256" key="1">
    <source>
        <dbReference type="ARBA" id="ARBA00004123"/>
    </source>
</evidence>
<dbReference type="SUPFAM" id="SSF55455">
    <property type="entry name" value="SRF-like"/>
    <property type="match status" value="1"/>
</dbReference>
<organism evidence="8 9">
    <name type="scientific">Carex littledalei</name>
    <dbReference type="NCBI Taxonomy" id="544730"/>
    <lineage>
        <taxon>Eukaryota</taxon>
        <taxon>Viridiplantae</taxon>
        <taxon>Streptophyta</taxon>
        <taxon>Embryophyta</taxon>
        <taxon>Tracheophyta</taxon>
        <taxon>Spermatophyta</taxon>
        <taxon>Magnoliopsida</taxon>
        <taxon>Liliopsida</taxon>
        <taxon>Poales</taxon>
        <taxon>Cyperaceae</taxon>
        <taxon>Cyperoideae</taxon>
        <taxon>Cariceae</taxon>
        <taxon>Carex</taxon>
        <taxon>Carex subgen. Euthyceras</taxon>
    </lineage>
</organism>
<dbReference type="OrthoDB" id="1898716at2759"/>
<dbReference type="Proteomes" id="UP000623129">
    <property type="component" value="Unassembled WGS sequence"/>
</dbReference>
<proteinExistence type="predicted"/>
<evidence type="ECO:0000256" key="2">
    <source>
        <dbReference type="ARBA" id="ARBA00023015"/>
    </source>
</evidence>
<keyword evidence="4" id="KW-0804">Transcription</keyword>
<dbReference type="InterPro" id="IPR036879">
    <property type="entry name" value="TF_MADSbox_sf"/>
</dbReference>
<evidence type="ECO:0000256" key="5">
    <source>
        <dbReference type="ARBA" id="ARBA00023242"/>
    </source>
</evidence>
<dbReference type="PANTHER" id="PTHR48019">
    <property type="entry name" value="SERUM RESPONSE FACTOR HOMOLOG"/>
    <property type="match status" value="1"/>
</dbReference>
<dbReference type="SMART" id="SM00432">
    <property type="entry name" value="MADS"/>
    <property type="match status" value="1"/>
</dbReference>
<dbReference type="GO" id="GO:0005634">
    <property type="term" value="C:nucleus"/>
    <property type="evidence" value="ECO:0007669"/>
    <property type="project" value="UniProtKB-SubCell"/>
</dbReference>
<keyword evidence="5" id="KW-0539">Nucleus</keyword>
<dbReference type="InterPro" id="IPR002100">
    <property type="entry name" value="TF_MADSbox"/>
</dbReference>
<dbReference type="EMBL" id="SWLB01000006">
    <property type="protein sequence ID" value="KAF3337639.1"/>
    <property type="molecule type" value="Genomic_DNA"/>
</dbReference>
<keyword evidence="2" id="KW-0805">Transcription regulation</keyword>
<dbReference type="PROSITE" id="PS50066">
    <property type="entry name" value="MADS_BOX_2"/>
    <property type="match status" value="1"/>
</dbReference>
<feature type="coiled-coil region" evidence="6">
    <location>
        <begin position="83"/>
        <end position="131"/>
    </location>
</feature>
<sequence>MVRGKVPIEDPAAMQVSFSKLHKELITKAKELSSMCDAQVGVIVFSAASKLIYFGNPGIDEIIERRDTHLDTIQALEKPPLDLNVEEEKCDEEELIVRQMEGEELENLSIMEQLNLIEEMLQKNLNRVKEQRQLNEKTIAEVQHTIHLVEEKDQKNKKGRRLNQFLLRMQIMRMVYIV</sequence>
<evidence type="ECO:0000313" key="8">
    <source>
        <dbReference type="EMBL" id="KAF3337639.1"/>
    </source>
</evidence>
<dbReference type="AlphaFoldDB" id="A0A833RNS3"/>
<dbReference type="GO" id="GO:0046983">
    <property type="term" value="F:protein dimerization activity"/>
    <property type="evidence" value="ECO:0007669"/>
    <property type="project" value="InterPro"/>
</dbReference>
<dbReference type="Pfam" id="PF00319">
    <property type="entry name" value="SRF-TF"/>
    <property type="match status" value="1"/>
</dbReference>